<evidence type="ECO:0000313" key="1">
    <source>
        <dbReference type="EMBL" id="EOS49987.1"/>
    </source>
</evidence>
<sequence length="89" mass="10559">MADIDFSEAFVEGMLKVRLESKRNEIFEKIELLAFVPEMGSRILPESVVRRFGREVRKVVIDPFDIIYRYFPEEDLVFVEGLLYQREAQ</sequence>
<dbReference type="eggNOG" id="COG3668">
    <property type="taxonomic scope" value="Bacteria"/>
</dbReference>
<comment type="caution">
    <text evidence="1">The sequence shown here is derived from an EMBL/GenBank/DDBJ whole genome shotgun (WGS) entry which is preliminary data.</text>
</comment>
<dbReference type="OrthoDB" id="3192882at2"/>
<dbReference type="STRING" id="1235794.C811_02452"/>
<reference evidence="1 2" key="1">
    <citation type="submission" date="2013-04" db="EMBL/GenBank/DDBJ databases">
        <title>The Genome Sequence of Enterorhabdus caecimuris B7.</title>
        <authorList>
            <consortium name="The Broad Institute Genomics Platform"/>
            <consortium name="The Broad Institute Genome Sequencing Center for Infectious Disease"/>
            <person name="Earl A."/>
            <person name="Xavier R."/>
            <person name="Elson C."/>
            <person name="Duck W."/>
            <person name="Walker B."/>
            <person name="Young S."/>
            <person name="Zeng Q."/>
            <person name="Gargeya S."/>
            <person name="Fitzgerald M."/>
            <person name="Haas B."/>
            <person name="Abouelleil A."/>
            <person name="Allen A.W."/>
            <person name="Alvarado L."/>
            <person name="Arachchi H.M."/>
            <person name="Berlin A.M."/>
            <person name="Chapman S.B."/>
            <person name="Gainer-Dewar J."/>
            <person name="Goldberg J."/>
            <person name="Griggs A."/>
            <person name="Gujja S."/>
            <person name="Hansen M."/>
            <person name="Howarth C."/>
            <person name="Imamovic A."/>
            <person name="Ireland A."/>
            <person name="Larimer J."/>
            <person name="McCowan C."/>
            <person name="Murphy C."/>
            <person name="Pearson M."/>
            <person name="Poon T.W."/>
            <person name="Priest M."/>
            <person name="Roberts A."/>
            <person name="Saif S."/>
            <person name="Shea T."/>
            <person name="Sisk P."/>
            <person name="Sykes S."/>
            <person name="Wortman J."/>
            <person name="Nusbaum C."/>
            <person name="Birren B."/>
        </authorList>
    </citation>
    <scope>NUCLEOTIDE SEQUENCE [LARGE SCALE GENOMIC DNA]</scope>
    <source>
        <strain evidence="1 2">B7</strain>
    </source>
</reference>
<dbReference type="HOGENOM" id="CLU_188869_0_0_11"/>
<keyword evidence="2" id="KW-1185">Reference proteome</keyword>
<organism evidence="1 2">
    <name type="scientific">Adlercreutzia caecimuris B7</name>
    <dbReference type="NCBI Taxonomy" id="1235794"/>
    <lineage>
        <taxon>Bacteria</taxon>
        <taxon>Bacillati</taxon>
        <taxon>Actinomycetota</taxon>
        <taxon>Coriobacteriia</taxon>
        <taxon>Eggerthellales</taxon>
        <taxon>Eggerthellaceae</taxon>
        <taxon>Adlercreutzia</taxon>
    </lineage>
</organism>
<dbReference type="RefSeq" id="WP_016310623.1">
    <property type="nucleotide sequence ID" value="NZ_KE159646.1"/>
</dbReference>
<proteinExistence type="predicted"/>
<name>R9L2K3_9ACTN</name>
<dbReference type="EMBL" id="ASSY01000010">
    <property type="protein sequence ID" value="EOS49987.1"/>
    <property type="molecule type" value="Genomic_DNA"/>
</dbReference>
<accession>R9L2K3</accession>
<evidence type="ECO:0008006" key="3">
    <source>
        <dbReference type="Google" id="ProtNLM"/>
    </source>
</evidence>
<dbReference type="GeneID" id="82191779"/>
<protein>
    <recommendedName>
        <fullName evidence="3">RelE/StbE family addiction module toxin</fullName>
    </recommendedName>
</protein>
<gene>
    <name evidence="1" type="ORF">C811_02452</name>
</gene>
<evidence type="ECO:0000313" key="2">
    <source>
        <dbReference type="Proteomes" id="UP000014204"/>
    </source>
</evidence>
<dbReference type="AlphaFoldDB" id="R9L2K3"/>
<dbReference type="Proteomes" id="UP000014204">
    <property type="component" value="Unassembled WGS sequence"/>
</dbReference>